<proteinExistence type="predicted"/>
<name>A0A6I4IQ36_9SPHI</name>
<dbReference type="AlphaFoldDB" id="A0A6I4IQ36"/>
<sequence length="284" mass="31601">MAPKTKFYITIALSVFGFILQQQVKAQALDTIYLNNQKLACNVKEVLPDAVRYAFPGEDVVNSAYKNSVQKIVFKSGRVQTFSESTSFKPVAKVSDFENVTISNLESEIQGLYKLGEVTSKAKGTTVYSNQERVKQRAYRKLKIQAAMLGANIIYLTNQRTEGNKYGGYFQSGSSAETNLTGIAYSNSLPDLEAFKKLIGSKTDFNTSWRSKLWASDSDVSTDVYMTPFSIKEIINENGIIMIEGKLGDGTKNTRFQLANFTNDTFSIAYKDKSSAYNIVVSLK</sequence>
<dbReference type="InterPro" id="IPR025294">
    <property type="entry name" value="DUF4156"/>
</dbReference>
<reference evidence="1 2" key="1">
    <citation type="submission" date="2019-12" db="EMBL/GenBank/DDBJ databases">
        <title>Mucilaginibacter sp. HME9299 genome sequencing and assembly.</title>
        <authorList>
            <person name="Kang H."/>
            <person name="Kim H."/>
            <person name="Joh K."/>
        </authorList>
    </citation>
    <scope>NUCLEOTIDE SEQUENCE [LARGE SCALE GENOMIC DNA]</scope>
    <source>
        <strain evidence="1 2">HME9299</strain>
    </source>
</reference>
<accession>A0A6I4IQ36</accession>
<evidence type="ECO:0000313" key="1">
    <source>
        <dbReference type="EMBL" id="MVN90384.1"/>
    </source>
</evidence>
<protein>
    <submittedName>
        <fullName evidence="1">DUF4156 domain-containing protein</fullName>
    </submittedName>
</protein>
<evidence type="ECO:0000313" key="2">
    <source>
        <dbReference type="Proteomes" id="UP000434850"/>
    </source>
</evidence>
<dbReference type="EMBL" id="WQLA01000002">
    <property type="protein sequence ID" value="MVN90384.1"/>
    <property type="molecule type" value="Genomic_DNA"/>
</dbReference>
<dbReference type="OrthoDB" id="958951at2"/>
<dbReference type="RefSeq" id="WP_157540179.1">
    <property type="nucleotide sequence ID" value="NZ_WQLA01000002.1"/>
</dbReference>
<keyword evidence="2" id="KW-1185">Reference proteome</keyword>
<dbReference type="Proteomes" id="UP000434850">
    <property type="component" value="Unassembled WGS sequence"/>
</dbReference>
<comment type="caution">
    <text evidence="1">The sequence shown here is derived from an EMBL/GenBank/DDBJ whole genome shotgun (WGS) entry which is preliminary data.</text>
</comment>
<organism evidence="1 2">
    <name type="scientific">Mucilaginibacter aquatilis</name>
    <dbReference type="NCBI Taxonomy" id="1517760"/>
    <lineage>
        <taxon>Bacteria</taxon>
        <taxon>Pseudomonadati</taxon>
        <taxon>Bacteroidota</taxon>
        <taxon>Sphingobacteriia</taxon>
        <taxon>Sphingobacteriales</taxon>
        <taxon>Sphingobacteriaceae</taxon>
        <taxon>Mucilaginibacter</taxon>
    </lineage>
</organism>
<gene>
    <name evidence="1" type="ORF">GO816_04525</name>
</gene>
<dbReference type="Pfam" id="PF13698">
    <property type="entry name" value="DUF4156"/>
    <property type="match status" value="1"/>
</dbReference>